<feature type="region of interest" description="Disordered" evidence="5">
    <location>
        <begin position="25"/>
        <end position="48"/>
    </location>
</feature>
<dbReference type="Gene3D" id="1.20.120.910">
    <property type="entry name" value="DksA, coiled-coil domain"/>
    <property type="match status" value="1"/>
</dbReference>
<dbReference type="PANTHER" id="PTHR33823:SF4">
    <property type="entry name" value="GENERAL STRESS PROTEIN 16O"/>
    <property type="match status" value="1"/>
</dbReference>
<evidence type="ECO:0000313" key="7">
    <source>
        <dbReference type="EMBL" id="CAA6800499.1"/>
    </source>
</evidence>
<organism evidence="7">
    <name type="scientific">uncultured Sulfurovum sp</name>
    <dbReference type="NCBI Taxonomy" id="269237"/>
    <lineage>
        <taxon>Bacteria</taxon>
        <taxon>Pseudomonadati</taxon>
        <taxon>Campylobacterota</taxon>
        <taxon>Epsilonproteobacteria</taxon>
        <taxon>Campylobacterales</taxon>
        <taxon>Sulfurovaceae</taxon>
        <taxon>Sulfurovum</taxon>
        <taxon>environmental samples</taxon>
    </lineage>
</organism>
<dbReference type="AlphaFoldDB" id="A0A6S6SBC4"/>
<evidence type="ECO:0000256" key="3">
    <source>
        <dbReference type="ARBA" id="ARBA00022833"/>
    </source>
</evidence>
<feature type="domain" description="Zinc finger DksA/TraR C4-type" evidence="6">
    <location>
        <begin position="81"/>
        <end position="115"/>
    </location>
</feature>
<dbReference type="Pfam" id="PF01258">
    <property type="entry name" value="zf-dskA_traR"/>
    <property type="match status" value="1"/>
</dbReference>
<evidence type="ECO:0000256" key="2">
    <source>
        <dbReference type="ARBA" id="ARBA00022771"/>
    </source>
</evidence>
<protein>
    <submittedName>
        <fullName evidence="7">C4-type zinc finger protein, DksA/TraR family</fullName>
    </submittedName>
</protein>
<dbReference type="SUPFAM" id="SSF109635">
    <property type="entry name" value="DnaK suppressor protein DksA, alpha-hairpin domain"/>
    <property type="match status" value="1"/>
</dbReference>
<dbReference type="InterPro" id="IPR000962">
    <property type="entry name" value="Znf_DskA_TraR"/>
</dbReference>
<reference evidence="7" key="1">
    <citation type="submission" date="2020-01" db="EMBL/GenBank/DDBJ databases">
        <authorList>
            <person name="Meier V. D."/>
            <person name="Meier V D."/>
        </authorList>
    </citation>
    <scope>NUCLEOTIDE SEQUENCE</scope>
    <source>
        <strain evidence="7">HLG_WM_MAG_03</strain>
    </source>
</reference>
<name>A0A6S6SBC4_9BACT</name>
<keyword evidence="1" id="KW-0479">Metal-binding</keyword>
<dbReference type="InterPro" id="IPR037187">
    <property type="entry name" value="DnaK_N"/>
</dbReference>
<gene>
    <name evidence="7" type="ORF">HELGO_WM32291</name>
</gene>
<keyword evidence="2" id="KW-0863">Zinc-finger</keyword>
<dbReference type="EMBL" id="CACVAR010000071">
    <property type="protein sequence ID" value="CAA6800499.1"/>
    <property type="molecule type" value="Genomic_DNA"/>
</dbReference>
<dbReference type="SUPFAM" id="SSF57716">
    <property type="entry name" value="Glucocorticoid receptor-like (DNA-binding domain)"/>
    <property type="match status" value="1"/>
</dbReference>
<proteinExistence type="predicted"/>
<dbReference type="GO" id="GO:0008270">
    <property type="term" value="F:zinc ion binding"/>
    <property type="evidence" value="ECO:0007669"/>
    <property type="project" value="UniProtKB-KW"/>
</dbReference>
<feature type="compositionally biased region" description="Basic and acidic residues" evidence="5">
    <location>
        <begin position="34"/>
        <end position="48"/>
    </location>
</feature>
<evidence type="ECO:0000256" key="5">
    <source>
        <dbReference type="SAM" id="MobiDB-lite"/>
    </source>
</evidence>
<sequence length="118" mass="13786">MLTEDELAYFKNELEEMKKQIESNLDSTSFEMNSLRDNEPKDEGDHATMQRRQTIGNSILLKQSEKLEAIERSLKRIENDTYGICEACEEEINIERLKVKVFADYCISCREAIEKENS</sequence>
<keyword evidence="3" id="KW-0862">Zinc</keyword>
<feature type="zinc finger region" description="dksA C4-type" evidence="4">
    <location>
        <begin position="85"/>
        <end position="109"/>
    </location>
</feature>
<evidence type="ECO:0000256" key="1">
    <source>
        <dbReference type="ARBA" id="ARBA00022723"/>
    </source>
</evidence>
<dbReference type="PANTHER" id="PTHR33823">
    <property type="entry name" value="RNA POLYMERASE-BINDING TRANSCRIPTION FACTOR DKSA-RELATED"/>
    <property type="match status" value="1"/>
</dbReference>
<evidence type="ECO:0000259" key="6">
    <source>
        <dbReference type="Pfam" id="PF01258"/>
    </source>
</evidence>
<evidence type="ECO:0000256" key="4">
    <source>
        <dbReference type="PROSITE-ProRule" id="PRU00510"/>
    </source>
</evidence>
<dbReference type="PROSITE" id="PS51128">
    <property type="entry name" value="ZF_DKSA_2"/>
    <property type="match status" value="1"/>
</dbReference>
<accession>A0A6S6SBC4</accession>
<dbReference type="NCBIfam" id="NF033459">
    <property type="entry name" value="DksA_like"/>
    <property type="match status" value="1"/>
</dbReference>